<reference evidence="17 18" key="2">
    <citation type="submission" date="2018-08" db="EMBL/GenBank/DDBJ databases">
        <title>A genome reference for cultivated species of the human gut microbiota.</title>
        <authorList>
            <person name="Zou Y."/>
            <person name="Xue W."/>
            <person name="Luo G."/>
        </authorList>
    </citation>
    <scope>NUCLEOTIDE SEQUENCE [LARGE SCALE GENOMIC DNA]</scope>
    <source>
        <strain evidence="15 18">AM22-21LB</strain>
        <strain evidence="14 17">AM37-1AC</strain>
        <strain evidence="13 19">AM43-11</strain>
    </source>
</reference>
<feature type="transmembrane region" description="Helical" evidence="8">
    <location>
        <begin position="63"/>
        <end position="85"/>
    </location>
</feature>
<feature type="transmembrane region" description="Helical" evidence="8">
    <location>
        <begin position="242"/>
        <end position="264"/>
    </location>
</feature>
<evidence type="ECO:0000259" key="9">
    <source>
        <dbReference type="PROSITE" id="PS50928"/>
    </source>
</evidence>
<dbReference type="EMBL" id="CYXZ01000012">
    <property type="protein sequence ID" value="CUN06694.1"/>
    <property type="molecule type" value="Genomic_DNA"/>
</dbReference>
<proteinExistence type="inferred from homology"/>
<reference evidence="11 20" key="3">
    <citation type="journal article" date="2019" name="Nat. Med.">
        <title>A library of human gut bacterial isolates paired with longitudinal multiomics data enables mechanistic microbiome research.</title>
        <authorList>
            <person name="Poyet M."/>
            <person name="Groussin M."/>
            <person name="Gibbons S.M."/>
            <person name="Avila-Pacheco J."/>
            <person name="Jiang X."/>
            <person name="Kearney S.M."/>
            <person name="Perrotta A.R."/>
            <person name="Berdy B."/>
            <person name="Zhao S."/>
            <person name="Lieberman T.D."/>
            <person name="Swanson P.K."/>
            <person name="Smith M."/>
            <person name="Roesemann S."/>
            <person name="Alexander J.E."/>
            <person name="Rich S.A."/>
            <person name="Livny J."/>
            <person name="Vlamakis H."/>
            <person name="Clish C."/>
            <person name="Bullock K."/>
            <person name="Deik A."/>
            <person name="Scott J."/>
            <person name="Pierce K.A."/>
            <person name="Xavier R.J."/>
            <person name="Alm E.J."/>
        </authorList>
    </citation>
    <scope>NUCLEOTIDE SEQUENCE [LARGE SCALE GENOMIC DNA]</scope>
    <source>
        <strain evidence="11 20">BIOML-A1</strain>
    </source>
</reference>
<evidence type="ECO:0000256" key="5">
    <source>
        <dbReference type="ARBA" id="ARBA00022692"/>
    </source>
</evidence>
<dbReference type="EMBL" id="WNAJ01000002">
    <property type="protein sequence ID" value="MTR83982.1"/>
    <property type="molecule type" value="Genomic_DNA"/>
</dbReference>
<dbReference type="EMBL" id="QRID01000004">
    <property type="protein sequence ID" value="RHG29611.1"/>
    <property type="molecule type" value="Genomic_DNA"/>
</dbReference>
<dbReference type="EMBL" id="WGGT01000002">
    <property type="protein sequence ID" value="MVQ44727.1"/>
    <property type="molecule type" value="Genomic_DNA"/>
</dbReference>
<dbReference type="OrthoDB" id="9807047at2"/>
<dbReference type="EMBL" id="QSFP01000005">
    <property type="protein sequence ID" value="RHA68364.1"/>
    <property type="molecule type" value="Genomic_DNA"/>
</dbReference>
<evidence type="ECO:0000256" key="6">
    <source>
        <dbReference type="ARBA" id="ARBA00022989"/>
    </source>
</evidence>
<evidence type="ECO:0000256" key="8">
    <source>
        <dbReference type="SAM" id="Phobius"/>
    </source>
</evidence>
<dbReference type="GO" id="GO:0005886">
    <property type="term" value="C:plasma membrane"/>
    <property type="evidence" value="ECO:0007669"/>
    <property type="project" value="UniProtKB-SubCell"/>
</dbReference>
<dbReference type="PANTHER" id="PTHR42929:SF1">
    <property type="entry name" value="INNER MEMBRANE ABC TRANSPORTER PERMEASE PROTEIN YDCU-RELATED"/>
    <property type="match status" value="1"/>
</dbReference>
<evidence type="ECO:0000256" key="3">
    <source>
        <dbReference type="ARBA" id="ARBA00022448"/>
    </source>
</evidence>
<sequence length="274" mass="30274">MRKLGRQLLAGPYLVWIIGFILLPIVIILYYAFTNTSGAFTWDNIAAIADPVHVKSILLSLKLGFFCTVVCLLLAYPLAMILNSFHFKHQSFVVFLFVLPMWMNFMLRILAWRLLLSNNGIVNALFGLFGFGPVKMLNTPTAVVFGMVYDFLPFMILPIYNSIARIKPDVIEAAKDLGANSRIVLIRIIFPLTLSGVISGIVMVFVPALTSFVISDLLGGGKVLLIGNVIEQEFMQGSNWNLGSGLSVVLMIFVIASMAVMNIFDKDQGGTAVW</sequence>
<evidence type="ECO:0000313" key="17">
    <source>
        <dbReference type="Proteomes" id="UP000283513"/>
    </source>
</evidence>
<evidence type="ECO:0000313" key="11">
    <source>
        <dbReference type="EMBL" id="MTR83982.1"/>
    </source>
</evidence>
<dbReference type="Proteomes" id="UP000284051">
    <property type="component" value="Unassembled WGS sequence"/>
</dbReference>
<dbReference type="InterPro" id="IPR000515">
    <property type="entry name" value="MetI-like"/>
</dbReference>
<organism evidence="10 16">
    <name type="scientific">Roseburia intestinalis</name>
    <dbReference type="NCBI Taxonomy" id="166486"/>
    <lineage>
        <taxon>Bacteria</taxon>
        <taxon>Bacillati</taxon>
        <taxon>Bacillota</taxon>
        <taxon>Clostridia</taxon>
        <taxon>Lachnospirales</taxon>
        <taxon>Lachnospiraceae</taxon>
        <taxon>Roseburia</taxon>
    </lineage>
</organism>
<dbReference type="Gene3D" id="1.10.3720.10">
    <property type="entry name" value="MetI-like"/>
    <property type="match status" value="1"/>
</dbReference>
<comment type="similarity">
    <text evidence="2">Belongs to the binding-protein-dependent transport system permease family. CysTW subfamily.</text>
</comment>
<protein>
    <submittedName>
        <fullName evidence="11 13">ABC transporter permease</fullName>
    </submittedName>
    <submittedName>
        <fullName evidence="10">Spermidine/putrescine transport system permease protein PotB</fullName>
    </submittedName>
</protein>
<dbReference type="RefSeq" id="WP_015520636.1">
    <property type="nucleotide sequence ID" value="NZ_CABIYH010000012.1"/>
</dbReference>
<evidence type="ECO:0000313" key="15">
    <source>
        <dbReference type="EMBL" id="RHG29611.1"/>
    </source>
</evidence>
<reference evidence="10 16" key="1">
    <citation type="submission" date="2015-09" db="EMBL/GenBank/DDBJ databases">
        <authorList>
            <consortium name="Pathogen Informatics"/>
        </authorList>
    </citation>
    <scope>NUCLEOTIDE SEQUENCE [LARGE SCALE GENOMIC DNA]</scope>
    <source>
        <strain evidence="10 16">2789STDY5834960</strain>
    </source>
</reference>
<dbReference type="InterPro" id="IPR035906">
    <property type="entry name" value="MetI-like_sf"/>
</dbReference>
<dbReference type="SUPFAM" id="SSF161098">
    <property type="entry name" value="MetI-like"/>
    <property type="match status" value="1"/>
</dbReference>
<dbReference type="PaxDb" id="166486-ERS852572_01747"/>
<dbReference type="AlphaFoldDB" id="A0A173TW33"/>
<keyword evidence="5 8" id="KW-0812">Transmembrane</keyword>
<name>A0A173TW33_9FIRM</name>
<dbReference type="CDD" id="cd06261">
    <property type="entry name" value="TM_PBP2"/>
    <property type="match status" value="1"/>
</dbReference>
<keyword evidence="7 8" id="KW-0472">Membrane</keyword>
<keyword evidence="3" id="KW-0813">Transport</keyword>
<dbReference type="Proteomes" id="UP000478483">
    <property type="component" value="Unassembled WGS sequence"/>
</dbReference>
<dbReference type="STRING" id="166486.ERS852572_01747"/>
<evidence type="ECO:0000313" key="14">
    <source>
        <dbReference type="EMBL" id="RHC17037.1"/>
    </source>
</evidence>
<evidence type="ECO:0000313" key="16">
    <source>
        <dbReference type="Proteomes" id="UP000095350"/>
    </source>
</evidence>
<evidence type="ECO:0000313" key="13">
    <source>
        <dbReference type="EMBL" id="RHA68364.1"/>
    </source>
</evidence>
<evidence type="ECO:0000313" key="10">
    <source>
        <dbReference type="EMBL" id="CUN06694.1"/>
    </source>
</evidence>
<gene>
    <name evidence="10" type="primary">potB</name>
    <name evidence="15" type="ORF">DW264_05285</name>
    <name evidence="14" type="ORF">DW856_09215</name>
    <name evidence="13" type="ORF">DW927_06490</name>
    <name evidence="10" type="ORF">ERS852572_01747</name>
    <name evidence="12" type="ORF">GCK47_03115</name>
    <name evidence="11" type="ORF">GMD50_02720</name>
</gene>
<dbReference type="Proteomes" id="UP000284465">
    <property type="component" value="Unassembled WGS sequence"/>
</dbReference>
<keyword evidence="6 8" id="KW-1133">Transmembrane helix</keyword>
<comment type="subcellular location">
    <subcellularLocation>
        <location evidence="1">Cell membrane</location>
        <topology evidence="1">Multi-pass membrane protein</topology>
    </subcellularLocation>
</comment>
<dbReference type="GO" id="GO:0055085">
    <property type="term" value="P:transmembrane transport"/>
    <property type="evidence" value="ECO:0007669"/>
    <property type="project" value="InterPro"/>
</dbReference>
<evidence type="ECO:0000256" key="2">
    <source>
        <dbReference type="ARBA" id="ARBA00007069"/>
    </source>
</evidence>
<feature type="domain" description="ABC transmembrane type-1" evidence="9">
    <location>
        <begin position="57"/>
        <end position="261"/>
    </location>
</feature>
<feature type="transmembrane region" description="Helical" evidence="8">
    <location>
        <begin position="184"/>
        <end position="206"/>
    </location>
</feature>
<feature type="transmembrane region" description="Helical" evidence="8">
    <location>
        <begin position="142"/>
        <end position="163"/>
    </location>
</feature>
<evidence type="ECO:0000313" key="12">
    <source>
        <dbReference type="EMBL" id="MVQ44727.1"/>
    </source>
</evidence>
<dbReference type="PROSITE" id="PS50928">
    <property type="entry name" value="ABC_TM1"/>
    <property type="match status" value="1"/>
</dbReference>
<reference evidence="12 21" key="4">
    <citation type="submission" date="2019-10" db="EMBL/GenBank/DDBJ databases">
        <title>Roseburia spp. ameliorate alcoholic fatty liver via restoration of gut barrier function.</title>
        <authorList>
            <person name="Seo B."/>
            <person name="Ko G."/>
        </authorList>
    </citation>
    <scope>NUCLEOTIDE SEQUENCE [LARGE SCALE GENOMIC DNA]</scope>
    <source>
        <strain evidence="12 21">SNUG30017</strain>
    </source>
</reference>
<feature type="transmembrane region" description="Helical" evidence="8">
    <location>
        <begin position="92"/>
        <end position="115"/>
    </location>
</feature>
<accession>A0A173TW33</accession>
<dbReference type="Proteomes" id="UP000479531">
    <property type="component" value="Unassembled WGS sequence"/>
</dbReference>
<evidence type="ECO:0000256" key="4">
    <source>
        <dbReference type="ARBA" id="ARBA00022475"/>
    </source>
</evidence>
<keyword evidence="4" id="KW-1003">Cell membrane</keyword>
<evidence type="ECO:0000313" key="19">
    <source>
        <dbReference type="Proteomes" id="UP000284465"/>
    </source>
</evidence>
<evidence type="ECO:0000313" key="18">
    <source>
        <dbReference type="Proteomes" id="UP000284051"/>
    </source>
</evidence>
<dbReference type="Proteomes" id="UP000283513">
    <property type="component" value="Unassembled WGS sequence"/>
</dbReference>
<feature type="transmembrane region" description="Helical" evidence="8">
    <location>
        <begin position="12"/>
        <end position="33"/>
    </location>
</feature>
<dbReference type="PANTHER" id="PTHR42929">
    <property type="entry name" value="INNER MEMBRANE ABC TRANSPORTER PERMEASE PROTEIN YDCU-RELATED-RELATED"/>
    <property type="match status" value="1"/>
</dbReference>
<evidence type="ECO:0000256" key="7">
    <source>
        <dbReference type="ARBA" id="ARBA00023136"/>
    </source>
</evidence>
<evidence type="ECO:0000313" key="20">
    <source>
        <dbReference type="Proteomes" id="UP000478483"/>
    </source>
</evidence>
<dbReference type="GeneID" id="61433019"/>
<evidence type="ECO:0000256" key="1">
    <source>
        <dbReference type="ARBA" id="ARBA00004651"/>
    </source>
</evidence>
<dbReference type="Proteomes" id="UP000095350">
    <property type="component" value="Unassembled WGS sequence"/>
</dbReference>
<evidence type="ECO:0000313" key="21">
    <source>
        <dbReference type="Proteomes" id="UP000479531"/>
    </source>
</evidence>
<dbReference type="EMBL" id="QSHO01000007">
    <property type="protein sequence ID" value="RHC17037.1"/>
    <property type="molecule type" value="Genomic_DNA"/>
</dbReference>